<dbReference type="GO" id="GO:0008757">
    <property type="term" value="F:S-adenosylmethionine-dependent methyltransferase activity"/>
    <property type="evidence" value="ECO:0007669"/>
    <property type="project" value="InterPro"/>
</dbReference>
<gene>
    <name evidence="2" type="ORF">GKO46_05215</name>
    <name evidence="3" type="ORF">GKO48_04045</name>
</gene>
<dbReference type="InterPro" id="IPR029063">
    <property type="entry name" value="SAM-dependent_MTases_sf"/>
</dbReference>
<feature type="domain" description="Methyltransferase type 11" evidence="1">
    <location>
        <begin position="56"/>
        <end position="148"/>
    </location>
</feature>
<dbReference type="InterPro" id="IPR050508">
    <property type="entry name" value="Methyltransf_Superfamily"/>
</dbReference>
<accession>A0AAJ5ZCP6</accession>
<organism evidence="3 4">
    <name type="scientific">Candidatus Lucifugimonas marina</name>
    <dbReference type="NCBI Taxonomy" id="3038979"/>
    <lineage>
        <taxon>Bacteria</taxon>
        <taxon>Bacillati</taxon>
        <taxon>Chloroflexota</taxon>
        <taxon>Dehalococcoidia</taxon>
        <taxon>SAR202 cluster</taxon>
        <taxon>Candidatus Lucifugimonadales</taxon>
        <taxon>Candidatus Lucifugimonadaceae</taxon>
        <taxon>Candidatus Lucifugimonas</taxon>
    </lineage>
</organism>
<reference evidence="3" key="2">
    <citation type="journal article" date="2023" name="Nat. Commun.">
        <title>Cultivation of marine bacteria of the SAR202 clade.</title>
        <authorList>
            <person name="Lim Y."/>
            <person name="Seo J.H."/>
            <person name="Giovannoni S.J."/>
            <person name="Kang I."/>
            <person name="Cho J.C."/>
        </authorList>
    </citation>
    <scope>NUCLEOTIDE SEQUENCE</scope>
    <source>
        <strain evidence="3">JH1073</strain>
    </source>
</reference>
<dbReference type="GO" id="GO:0032259">
    <property type="term" value="P:methylation"/>
    <property type="evidence" value="ECO:0007669"/>
    <property type="project" value="UniProtKB-KW"/>
</dbReference>
<dbReference type="Pfam" id="PF08241">
    <property type="entry name" value="Methyltransf_11"/>
    <property type="match status" value="1"/>
</dbReference>
<evidence type="ECO:0000313" key="5">
    <source>
        <dbReference type="Proteomes" id="UP001321249"/>
    </source>
</evidence>
<dbReference type="EMBL" id="CP046147">
    <property type="protein sequence ID" value="WFG38814.1"/>
    <property type="molecule type" value="Genomic_DNA"/>
</dbReference>
<evidence type="ECO:0000313" key="3">
    <source>
        <dbReference type="EMBL" id="WFG38814.1"/>
    </source>
</evidence>
<dbReference type="CDD" id="cd02440">
    <property type="entry name" value="AdoMet_MTases"/>
    <property type="match status" value="1"/>
</dbReference>
<dbReference type="RefSeq" id="WP_342822097.1">
    <property type="nucleotide sequence ID" value="NZ_CP046146.1"/>
</dbReference>
<dbReference type="AlphaFoldDB" id="A0AAJ5ZCP6"/>
<dbReference type="Gene3D" id="3.40.50.150">
    <property type="entry name" value="Vaccinia Virus protein VP39"/>
    <property type="match status" value="1"/>
</dbReference>
<dbReference type="SUPFAM" id="SSF53335">
    <property type="entry name" value="S-adenosyl-L-methionine-dependent methyltransferases"/>
    <property type="match status" value="1"/>
</dbReference>
<reference evidence="4" key="3">
    <citation type="submission" date="2023-06" db="EMBL/GenBank/DDBJ databases">
        <title>Pangenomics reveal diversification of enzyme families and niche specialization in globally abundant SAR202 bacteria.</title>
        <authorList>
            <person name="Saw J.H.W."/>
        </authorList>
    </citation>
    <scope>NUCLEOTIDE SEQUENCE [LARGE SCALE GENOMIC DNA]</scope>
    <source>
        <strain evidence="4">JH1073</strain>
    </source>
</reference>
<dbReference type="InterPro" id="IPR013216">
    <property type="entry name" value="Methyltransf_11"/>
</dbReference>
<keyword evidence="3" id="KW-0489">Methyltransferase</keyword>
<keyword evidence="3" id="KW-0808">Transferase</keyword>
<evidence type="ECO:0000313" key="2">
    <source>
        <dbReference type="EMBL" id="MDG0866472.1"/>
    </source>
</evidence>
<dbReference type="Proteomes" id="UP001219901">
    <property type="component" value="Chromosome"/>
</dbReference>
<sequence>MADGLRGNGLSYLDIVYADLGIKAGDYAHQLVDHLVDKWLGGASLNSEGKPTKSLLDVGAGKGAQAAVFSRYFNITTIDRHGDAKETFESLKIDAEVVEAEIGEQSFPLPDNSFDVVFTKSVIEHVENWEHFLAEISRVLNPGGLAVIMTPNWNSQRVNFYDDPTHIRPYTLRTLDRVLRMAEFDDIRIADIYQLPFTWRMPFLKVIPWFLRKLPNSMKWRDKNQRKHRLLIRFSKETMLLAVAKKR</sequence>
<evidence type="ECO:0000259" key="1">
    <source>
        <dbReference type="Pfam" id="PF08241"/>
    </source>
</evidence>
<keyword evidence="4" id="KW-1185">Reference proteome</keyword>
<protein>
    <submittedName>
        <fullName evidence="3">Methyltransferase domain-containing protein</fullName>
    </submittedName>
</protein>
<name>A0AAJ5ZCP6_9CHLR</name>
<evidence type="ECO:0000313" key="4">
    <source>
        <dbReference type="Proteomes" id="UP001219901"/>
    </source>
</evidence>
<proteinExistence type="predicted"/>
<dbReference type="EMBL" id="WMBE01000001">
    <property type="protein sequence ID" value="MDG0866472.1"/>
    <property type="molecule type" value="Genomic_DNA"/>
</dbReference>
<dbReference type="PANTHER" id="PTHR42912:SF80">
    <property type="entry name" value="METHYLTRANSFERASE DOMAIN-CONTAINING PROTEIN"/>
    <property type="match status" value="1"/>
</dbReference>
<reference evidence="4 5" key="1">
    <citation type="submission" date="2019-11" db="EMBL/GenBank/DDBJ databases">
        <authorList>
            <person name="Cho J.-C."/>
        </authorList>
    </citation>
    <scope>NUCLEOTIDE SEQUENCE [LARGE SCALE GENOMIC DNA]</scope>
    <source>
        <strain evidence="3 4">JH1073</strain>
        <strain evidence="2 5">JH702</strain>
    </source>
</reference>
<dbReference type="PANTHER" id="PTHR42912">
    <property type="entry name" value="METHYLTRANSFERASE"/>
    <property type="match status" value="1"/>
</dbReference>
<dbReference type="Proteomes" id="UP001321249">
    <property type="component" value="Unassembled WGS sequence"/>
</dbReference>